<keyword evidence="10" id="KW-1185">Reference proteome</keyword>
<feature type="transmembrane region" description="Helical" evidence="8">
    <location>
        <begin position="115"/>
        <end position="136"/>
    </location>
</feature>
<evidence type="ECO:0000256" key="4">
    <source>
        <dbReference type="ARBA" id="ARBA00022679"/>
    </source>
</evidence>
<dbReference type="GO" id="GO:0009103">
    <property type="term" value="P:lipopolysaccharide biosynthetic process"/>
    <property type="evidence" value="ECO:0007669"/>
    <property type="project" value="UniProtKB-ARBA"/>
</dbReference>
<dbReference type="EMBL" id="JADEXN010000188">
    <property type="protein sequence ID" value="MBE9041388.1"/>
    <property type="molecule type" value="Genomic_DNA"/>
</dbReference>
<evidence type="ECO:0000256" key="1">
    <source>
        <dbReference type="ARBA" id="ARBA00004651"/>
    </source>
</evidence>
<feature type="transmembrane region" description="Helical" evidence="8">
    <location>
        <begin position="207"/>
        <end position="235"/>
    </location>
</feature>
<evidence type="ECO:0000256" key="3">
    <source>
        <dbReference type="ARBA" id="ARBA00022676"/>
    </source>
</evidence>
<evidence type="ECO:0000313" key="10">
    <source>
        <dbReference type="Proteomes" id="UP000621799"/>
    </source>
</evidence>
<evidence type="ECO:0000256" key="2">
    <source>
        <dbReference type="ARBA" id="ARBA00022475"/>
    </source>
</evidence>
<feature type="transmembrane region" description="Helical" evidence="8">
    <location>
        <begin position="169"/>
        <end position="187"/>
    </location>
</feature>
<evidence type="ECO:0000256" key="7">
    <source>
        <dbReference type="ARBA" id="ARBA00023136"/>
    </source>
</evidence>
<feature type="transmembrane region" description="Helical" evidence="8">
    <location>
        <begin position="142"/>
        <end position="162"/>
    </location>
</feature>
<comment type="subcellular location">
    <subcellularLocation>
        <location evidence="1">Cell membrane</location>
        <topology evidence="1">Multi-pass membrane protein</topology>
    </subcellularLocation>
</comment>
<feature type="transmembrane region" description="Helical" evidence="8">
    <location>
        <begin position="6"/>
        <end position="28"/>
    </location>
</feature>
<keyword evidence="3" id="KW-0328">Glycosyltransferase</keyword>
<accession>A0A928VY19</accession>
<dbReference type="Proteomes" id="UP000621799">
    <property type="component" value="Unassembled WGS sequence"/>
</dbReference>
<sequence length="526" mass="59840">MNSKVIASISLKKIIILAIVLGVFLRFYNLDRKVYWYDETMTSLRISGYTKSELVDLVYTGEPIAIGTFRNTYQYPNPSRDLNDTIKALAQHPEHSPLYYLLARFWLQVFEPSVATIRSLSVLISLLVFPCAYWLGKELFDNPIAPGLSVAIVAISPFHILYAQEAREYSLWTVAILLSCGAILRALRLSRANPFEMNWNVNLILNWGIYALTVALGLYVHPFSALVFIGHGIYIAILEGWHKKRIIFAYLLASFSGLLLFLPWLYIVVSNFSYFIKNTISTTNPRENLHLIWGLNLSRIFFDVNQGTSLINPLLYLIVGLFFYSIYSLCRNTRSQTWLFVLLLMGVTGLALIGPDLLVGGRRSNNLRYAIPCVLGIQLAVAYLFATQLTKLPQPKSKGRYWRFGLIGLLFVGFISSAVSSQFEVWWHKSYAKSRYNPAISRIVNQAENSIVISDDVPGGLLSFSHLLEPDVQFLFLRPAATPEIPTGFSKVYLYRPSEELKQRVRDAGNGKIERAYKGWLWQLDR</sequence>
<name>A0A928VY19_9CYAN</name>
<evidence type="ECO:0000256" key="5">
    <source>
        <dbReference type="ARBA" id="ARBA00022692"/>
    </source>
</evidence>
<proteinExistence type="predicted"/>
<reference evidence="9" key="1">
    <citation type="submission" date="2020-10" db="EMBL/GenBank/DDBJ databases">
        <authorList>
            <person name="Castelo-Branco R."/>
            <person name="Eusebio N."/>
            <person name="Adriana R."/>
            <person name="Vieira A."/>
            <person name="Brugerolle De Fraissinette N."/>
            <person name="Rezende De Castro R."/>
            <person name="Schneider M.P."/>
            <person name="Vasconcelos V."/>
            <person name="Leao P.N."/>
        </authorList>
    </citation>
    <scope>NUCLEOTIDE SEQUENCE</scope>
    <source>
        <strain evidence="9">LEGE 11467</strain>
    </source>
</reference>
<keyword evidence="6 8" id="KW-1133">Transmembrane helix</keyword>
<feature type="transmembrane region" description="Helical" evidence="8">
    <location>
        <begin position="310"/>
        <end position="330"/>
    </location>
</feature>
<gene>
    <name evidence="9" type="ORF">IQ235_11405</name>
</gene>
<feature type="transmembrane region" description="Helical" evidence="8">
    <location>
        <begin position="367"/>
        <end position="386"/>
    </location>
</feature>
<organism evidence="9 10">
    <name type="scientific">Zarconia navalis LEGE 11467</name>
    <dbReference type="NCBI Taxonomy" id="1828826"/>
    <lineage>
        <taxon>Bacteria</taxon>
        <taxon>Bacillati</taxon>
        <taxon>Cyanobacteriota</taxon>
        <taxon>Cyanophyceae</taxon>
        <taxon>Oscillatoriophycideae</taxon>
        <taxon>Oscillatoriales</taxon>
        <taxon>Oscillatoriales incertae sedis</taxon>
        <taxon>Zarconia</taxon>
        <taxon>Zarconia navalis</taxon>
    </lineage>
</organism>
<evidence type="ECO:0000313" key="9">
    <source>
        <dbReference type="EMBL" id="MBE9041388.1"/>
    </source>
</evidence>
<feature type="transmembrane region" description="Helical" evidence="8">
    <location>
        <begin position="337"/>
        <end position="355"/>
    </location>
</feature>
<dbReference type="InterPro" id="IPR050297">
    <property type="entry name" value="LipidA_mod_glycosyltrf_83"/>
</dbReference>
<dbReference type="RefSeq" id="WP_264321599.1">
    <property type="nucleotide sequence ID" value="NZ_JADEXN010000188.1"/>
</dbReference>
<keyword evidence="7 8" id="KW-0472">Membrane</keyword>
<feature type="transmembrane region" description="Helical" evidence="8">
    <location>
        <begin position="247"/>
        <end position="267"/>
    </location>
</feature>
<evidence type="ECO:0000256" key="6">
    <source>
        <dbReference type="ARBA" id="ARBA00022989"/>
    </source>
</evidence>
<protein>
    <submittedName>
        <fullName evidence="9">Glycosyltransferase family 39 protein</fullName>
    </submittedName>
</protein>
<dbReference type="PANTHER" id="PTHR33908">
    <property type="entry name" value="MANNOSYLTRANSFERASE YKCB-RELATED"/>
    <property type="match status" value="1"/>
</dbReference>
<keyword evidence="2" id="KW-1003">Cell membrane</keyword>
<evidence type="ECO:0000256" key="8">
    <source>
        <dbReference type="SAM" id="Phobius"/>
    </source>
</evidence>
<dbReference type="AlphaFoldDB" id="A0A928VY19"/>
<dbReference type="PANTHER" id="PTHR33908:SF11">
    <property type="entry name" value="MEMBRANE PROTEIN"/>
    <property type="match status" value="1"/>
</dbReference>
<feature type="transmembrane region" description="Helical" evidence="8">
    <location>
        <begin position="406"/>
        <end position="427"/>
    </location>
</feature>
<dbReference type="GO" id="GO:0005886">
    <property type="term" value="C:plasma membrane"/>
    <property type="evidence" value="ECO:0007669"/>
    <property type="project" value="UniProtKB-SubCell"/>
</dbReference>
<comment type="caution">
    <text evidence="9">The sequence shown here is derived from an EMBL/GenBank/DDBJ whole genome shotgun (WGS) entry which is preliminary data.</text>
</comment>
<keyword evidence="4" id="KW-0808">Transferase</keyword>
<dbReference type="GO" id="GO:0016763">
    <property type="term" value="F:pentosyltransferase activity"/>
    <property type="evidence" value="ECO:0007669"/>
    <property type="project" value="TreeGrafter"/>
</dbReference>
<keyword evidence="5 8" id="KW-0812">Transmembrane</keyword>